<evidence type="ECO:0000313" key="2">
    <source>
        <dbReference type="EMBL" id="KAJ4955415.1"/>
    </source>
</evidence>
<dbReference type="EMBL" id="JAMYWD010000011">
    <property type="protein sequence ID" value="KAJ4955415.1"/>
    <property type="molecule type" value="Genomic_DNA"/>
</dbReference>
<dbReference type="Proteomes" id="UP001141806">
    <property type="component" value="Unassembled WGS sequence"/>
</dbReference>
<keyword evidence="3" id="KW-1185">Reference proteome</keyword>
<comment type="caution">
    <text evidence="2">The sequence shown here is derived from an EMBL/GenBank/DDBJ whole genome shotgun (WGS) entry which is preliminary data.</text>
</comment>
<dbReference type="PANTHER" id="PTHR33443">
    <property type="entry name" value="ZGC:112980"/>
    <property type="match status" value="1"/>
</dbReference>
<dbReference type="OrthoDB" id="266020at2759"/>
<name>A0A9Q0JYK7_9MAGN</name>
<dbReference type="AlphaFoldDB" id="A0A9Q0JYK7"/>
<reference evidence="2" key="1">
    <citation type="journal article" date="2023" name="Plant J.">
        <title>The genome of the king protea, Protea cynaroides.</title>
        <authorList>
            <person name="Chang J."/>
            <person name="Duong T.A."/>
            <person name="Schoeman C."/>
            <person name="Ma X."/>
            <person name="Roodt D."/>
            <person name="Barker N."/>
            <person name="Li Z."/>
            <person name="Van de Peer Y."/>
            <person name="Mizrachi E."/>
        </authorList>
    </citation>
    <scope>NUCLEOTIDE SEQUENCE</scope>
    <source>
        <tissue evidence="2">Young leaves</tissue>
    </source>
</reference>
<dbReference type="PANTHER" id="PTHR33443:SF35">
    <property type="entry name" value="VQ DOMAIN-CONTAINING PROTEIN"/>
    <property type="match status" value="1"/>
</dbReference>
<sequence>MDLNSEILEISSDEDGAWYEGSDDDLDWISELLDHDDGETEDSDDVVIVGEAQSFKPIDRAKRVSGDDLDDDCTILEQDPDNPVAVVNDSAEGSDDLLIVGEKGQLACRDYPHPRHLCAKFPFSSTPHDKYCDLCHCYVCDSHAPCSYWGSGVCTTDHCHSTDKEDEWRARRKFFKQCKLPPTPGQKLPNSTLSMMPPLPNQTLSFNPLKFPNSGSATHSVYSPPLRACSSTTSFGVPSIIGHRSNQRSGVTLNRNRCQQNLSRSSLTLGTNNLIRKESNEIVGALGPQFAQRFKRVGSVPTVFPMNQPGYSSSNYRNAYTAHPPRNQHPVAMPNDEINVSWQDFLAGTDPNFGSFQNSSQPNTGSSFSEFHSCTIFPQCQVYSQPIPLSGVDQNLYQHENPAPVAANPNVSDFNSGFIDGSTQGAQHSPAEGSQIQGVQPSSEMLPDQSLYKNESPPVSAANPHYSGSPIPGSSDFHLDNWISSLEQESDSGIATDSVLSELDFIPLQPPSVDPAMLYYDMESSWNPLAHV</sequence>
<evidence type="ECO:0000313" key="3">
    <source>
        <dbReference type="Proteomes" id="UP001141806"/>
    </source>
</evidence>
<proteinExistence type="predicted"/>
<evidence type="ECO:0000256" key="1">
    <source>
        <dbReference type="SAM" id="MobiDB-lite"/>
    </source>
</evidence>
<feature type="region of interest" description="Disordered" evidence="1">
    <location>
        <begin position="414"/>
        <end position="471"/>
    </location>
</feature>
<accession>A0A9Q0JYK7</accession>
<feature type="compositionally biased region" description="Polar residues" evidence="1">
    <location>
        <begin position="414"/>
        <end position="443"/>
    </location>
</feature>
<protein>
    <submittedName>
        <fullName evidence="2">Uncharacterized protein</fullName>
    </submittedName>
</protein>
<gene>
    <name evidence="2" type="ORF">NE237_012198</name>
</gene>
<dbReference type="InterPro" id="IPR053234">
    <property type="entry name" value="RPM1_Interactor"/>
</dbReference>
<organism evidence="2 3">
    <name type="scientific">Protea cynaroides</name>
    <dbReference type="NCBI Taxonomy" id="273540"/>
    <lineage>
        <taxon>Eukaryota</taxon>
        <taxon>Viridiplantae</taxon>
        <taxon>Streptophyta</taxon>
        <taxon>Embryophyta</taxon>
        <taxon>Tracheophyta</taxon>
        <taxon>Spermatophyta</taxon>
        <taxon>Magnoliopsida</taxon>
        <taxon>Proteales</taxon>
        <taxon>Proteaceae</taxon>
        <taxon>Protea</taxon>
    </lineage>
</organism>